<proteinExistence type="predicted"/>
<evidence type="ECO:0000313" key="2">
    <source>
        <dbReference type="EMBL" id="ROR64766.1"/>
    </source>
</evidence>
<dbReference type="InterPro" id="IPR029058">
    <property type="entry name" value="AB_hydrolase_fold"/>
</dbReference>
<organism evidence="2 3">
    <name type="scientific">Agrococcus jenensis</name>
    <dbReference type="NCBI Taxonomy" id="46353"/>
    <lineage>
        <taxon>Bacteria</taxon>
        <taxon>Bacillati</taxon>
        <taxon>Actinomycetota</taxon>
        <taxon>Actinomycetes</taxon>
        <taxon>Micrococcales</taxon>
        <taxon>Microbacteriaceae</taxon>
        <taxon>Agrococcus</taxon>
    </lineage>
</organism>
<keyword evidence="2" id="KW-0378">Hydrolase</keyword>
<dbReference type="RefSeq" id="WP_123695939.1">
    <property type="nucleotide sequence ID" value="NZ_RKHJ01000001.1"/>
</dbReference>
<dbReference type="PANTHER" id="PTHR43194">
    <property type="entry name" value="HYDROLASE ALPHA/BETA FOLD FAMILY"/>
    <property type="match status" value="1"/>
</dbReference>
<dbReference type="Pfam" id="PF12697">
    <property type="entry name" value="Abhydrolase_6"/>
    <property type="match status" value="1"/>
</dbReference>
<dbReference type="InterPro" id="IPR000073">
    <property type="entry name" value="AB_hydrolase_1"/>
</dbReference>
<dbReference type="OrthoDB" id="3771266at2"/>
<dbReference type="InterPro" id="IPR000639">
    <property type="entry name" value="Epox_hydrolase-like"/>
</dbReference>
<dbReference type="GO" id="GO:0016787">
    <property type="term" value="F:hydrolase activity"/>
    <property type="evidence" value="ECO:0007669"/>
    <property type="project" value="UniProtKB-KW"/>
</dbReference>
<dbReference type="EMBL" id="RKHJ01000001">
    <property type="protein sequence ID" value="ROR64766.1"/>
    <property type="molecule type" value="Genomic_DNA"/>
</dbReference>
<dbReference type="PANTHER" id="PTHR43194:SF5">
    <property type="entry name" value="PIMELOYL-[ACYL-CARRIER PROTEIN] METHYL ESTER ESTERASE"/>
    <property type="match status" value="1"/>
</dbReference>
<keyword evidence="3" id="KW-1185">Reference proteome</keyword>
<evidence type="ECO:0000313" key="3">
    <source>
        <dbReference type="Proteomes" id="UP000275456"/>
    </source>
</evidence>
<dbReference type="Gene3D" id="3.40.50.1820">
    <property type="entry name" value="alpha/beta hydrolase"/>
    <property type="match status" value="2"/>
</dbReference>
<comment type="caution">
    <text evidence="2">The sequence shown here is derived from an EMBL/GenBank/DDBJ whole genome shotgun (WGS) entry which is preliminary data.</text>
</comment>
<sequence>MTTTASASLELDGVSLAYDLVTPDSTLDAPLIVLLPGMGDLRSAYRFLVPLLVAEGFRVATLDLPGHGDSGISPTPVGQAQIARAAAALVERLGGPAIVVGHSFTPDSALLATQLAPSSIVGAVAIAPWATTPRVSAFMRTVTSLVTHSPVLWSLFYRSLHKAPPADLGAHRRRIVAALRRPHGTDALVAMGTGTTKDAIDARGSQTAPVAVVMGSADPDFSDPAAEAKVYADATRGEVTMIEGAGHYPHAERPAETAAAVLALAHRVGWPVARA</sequence>
<dbReference type="AlphaFoldDB" id="A0A3N2AP47"/>
<dbReference type="Proteomes" id="UP000275456">
    <property type="component" value="Unassembled WGS sequence"/>
</dbReference>
<feature type="domain" description="AB hydrolase-1" evidence="1">
    <location>
        <begin position="32"/>
        <end position="260"/>
    </location>
</feature>
<accession>A0A3N2AP47</accession>
<evidence type="ECO:0000259" key="1">
    <source>
        <dbReference type="Pfam" id="PF12697"/>
    </source>
</evidence>
<protein>
    <submittedName>
        <fullName evidence="2">Alpha-beta hydrolase superfamily lysophospholipase</fullName>
    </submittedName>
</protein>
<dbReference type="PRINTS" id="PR00412">
    <property type="entry name" value="EPOXHYDRLASE"/>
</dbReference>
<reference evidence="2 3" key="1">
    <citation type="submission" date="2018-11" db="EMBL/GenBank/DDBJ databases">
        <title>Sequencing the genomes of 1000 actinobacteria strains.</title>
        <authorList>
            <person name="Klenk H.-P."/>
        </authorList>
    </citation>
    <scope>NUCLEOTIDE SEQUENCE [LARGE SCALE GENOMIC DNA]</scope>
    <source>
        <strain evidence="2 3">DSM 9580</strain>
    </source>
</reference>
<dbReference type="SUPFAM" id="SSF53474">
    <property type="entry name" value="alpha/beta-Hydrolases"/>
    <property type="match status" value="1"/>
</dbReference>
<name>A0A3N2AP47_9MICO</name>
<dbReference type="InterPro" id="IPR050228">
    <property type="entry name" value="Carboxylesterase_BioH"/>
</dbReference>
<gene>
    <name evidence="2" type="ORF">EDD26_0114</name>
</gene>